<dbReference type="InterPro" id="IPR047640">
    <property type="entry name" value="RpiR-like"/>
</dbReference>
<dbReference type="PROSITE" id="PS51071">
    <property type="entry name" value="HTH_RPIR"/>
    <property type="match status" value="1"/>
</dbReference>
<dbReference type="Gene3D" id="3.40.50.10490">
    <property type="entry name" value="Glucose-6-phosphate isomerase like protein, domain 1"/>
    <property type="match status" value="1"/>
</dbReference>
<evidence type="ECO:0000259" key="4">
    <source>
        <dbReference type="PROSITE" id="PS51071"/>
    </source>
</evidence>
<dbReference type="GO" id="GO:1901135">
    <property type="term" value="P:carbohydrate derivative metabolic process"/>
    <property type="evidence" value="ECO:0007669"/>
    <property type="project" value="InterPro"/>
</dbReference>
<dbReference type="GO" id="GO:0097367">
    <property type="term" value="F:carbohydrate derivative binding"/>
    <property type="evidence" value="ECO:0007669"/>
    <property type="project" value="InterPro"/>
</dbReference>
<proteinExistence type="predicted"/>
<dbReference type="Proteomes" id="UP000190989">
    <property type="component" value="Unassembled WGS sequence"/>
</dbReference>
<name>A0A1U6H691_9SPHN</name>
<dbReference type="PANTHER" id="PTHR30514">
    <property type="entry name" value="GLUCOKINASE"/>
    <property type="match status" value="1"/>
</dbReference>
<dbReference type="Pfam" id="PF01380">
    <property type="entry name" value="SIS"/>
    <property type="match status" value="1"/>
</dbReference>
<dbReference type="Pfam" id="PF01418">
    <property type="entry name" value="HTH_6"/>
    <property type="match status" value="1"/>
</dbReference>
<keyword evidence="3" id="KW-0804">Transcription</keyword>
<dbReference type="RefSeq" id="WP_079729804.1">
    <property type="nucleotide sequence ID" value="NZ_FVZE01000001.1"/>
</dbReference>
<keyword evidence="7" id="KW-1185">Reference proteome</keyword>
<dbReference type="InterPro" id="IPR000281">
    <property type="entry name" value="HTH_RpiR"/>
</dbReference>
<dbReference type="InterPro" id="IPR046348">
    <property type="entry name" value="SIS_dom_sf"/>
</dbReference>
<dbReference type="CDD" id="cd05013">
    <property type="entry name" value="SIS_RpiR"/>
    <property type="match status" value="1"/>
</dbReference>
<evidence type="ECO:0000313" key="6">
    <source>
        <dbReference type="EMBL" id="SLJ91301.1"/>
    </source>
</evidence>
<dbReference type="STRING" id="428990.SAMN06295987_1011357"/>
<dbReference type="InterPro" id="IPR009057">
    <property type="entry name" value="Homeodomain-like_sf"/>
</dbReference>
<dbReference type="InterPro" id="IPR035472">
    <property type="entry name" value="RpiR-like_SIS"/>
</dbReference>
<dbReference type="InterPro" id="IPR036388">
    <property type="entry name" value="WH-like_DNA-bd_sf"/>
</dbReference>
<feature type="domain" description="HTH rpiR-type" evidence="4">
    <location>
        <begin position="14"/>
        <end position="90"/>
    </location>
</feature>
<dbReference type="GO" id="GO:0003700">
    <property type="term" value="F:DNA-binding transcription factor activity"/>
    <property type="evidence" value="ECO:0007669"/>
    <property type="project" value="InterPro"/>
</dbReference>
<dbReference type="SUPFAM" id="SSF53697">
    <property type="entry name" value="SIS domain"/>
    <property type="match status" value="1"/>
</dbReference>
<organism evidence="6 7">
    <name type="scientific">Novosphingobium mathurense</name>
    <dbReference type="NCBI Taxonomy" id="428990"/>
    <lineage>
        <taxon>Bacteria</taxon>
        <taxon>Pseudomonadati</taxon>
        <taxon>Pseudomonadota</taxon>
        <taxon>Alphaproteobacteria</taxon>
        <taxon>Sphingomonadales</taxon>
        <taxon>Sphingomonadaceae</taxon>
        <taxon>Novosphingobium</taxon>
    </lineage>
</organism>
<evidence type="ECO:0000256" key="3">
    <source>
        <dbReference type="ARBA" id="ARBA00023163"/>
    </source>
</evidence>
<keyword evidence="1" id="KW-0805">Transcription regulation</keyword>
<dbReference type="EMBL" id="FVZE01000001">
    <property type="protein sequence ID" value="SLJ91301.1"/>
    <property type="molecule type" value="Genomic_DNA"/>
</dbReference>
<keyword evidence="2" id="KW-0238">DNA-binding</keyword>
<dbReference type="AlphaFoldDB" id="A0A1U6H691"/>
<sequence>MTQNAASQTHLPPVGVLSRMRTAKPGMGEKGAGVIDFILARPEDFMGMSVTDLAEATGVSESYVIKICRQLGLNGLQQLKVAVGQDLVAPTQFIHEDLETGDDIATTNRKIFHANIAALQDTLNVLSAGDMKKAVELILEADRIELYGIGSAAPVAADAHYRMMRIGLLTRMADDSHLQAVSASLANERVTVITISHSGSTQETIAATRLAKEAGARTILITGFRKSPIQRYCDVVLHTMARETKFRTEAMTSRIAQLSIVDALIANLALARHDRSVEALQHTFDVLGQKRF</sequence>
<dbReference type="SUPFAM" id="SSF46689">
    <property type="entry name" value="Homeodomain-like"/>
    <property type="match status" value="1"/>
</dbReference>
<evidence type="ECO:0000313" key="7">
    <source>
        <dbReference type="Proteomes" id="UP000190989"/>
    </source>
</evidence>
<dbReference type="Gene3D" id="1.10.10.10">
    <property type="entry name" value="Winged helix-like DNA-binding domain superfamily/Winged helix DNA-binding domain"/>
    <property type="match status" value="1"/>
</dbReference>
<gene>
    <name evidence="6" type="ORF">SAMN06295987_1011357</name>
</gene>
<feature type="domain" description="SIS" evidence="5">
    <location>
        <begin position="134"/>
        <end position="274"/>
    </location>
</feature>
<evidence type="ECO:0000259" key="5">
    <source>
        <dbReference type="PROSITE" id="PS51464"/>
    </source>
</evidence>
<evidence type="ECO:0000256" key="2">
    <source>
        <dbReference type="ARBA" id="ARBA00023125"/>
    </source>
</evidence>
<dbReference type="InterPro" id="IPR001347">
    <property type="entry name" value="SIS_dom"/>
</dbReference>
<dbReference type="PROSITE" id="PS51464">
    <property type="entry name" value="SIS"/>
    <property type="match status" value="1"/>
</dbReference>
<evidence type="ECO:0000256" key="1">
    <source>
        <dbReference type="ARBA" id="ARBA00023015"/>
    </source>
</evidence>
<protein>
    <submittedName>
        <fullName evidence="6">Transcriptional regulator, RpiR family</fullName>
    </submittedName>
</protein>
<accession>A0A1U6H691</accession>
<dbReference type="PANTHER" id="PTHR30514:SF1">
    <property type="entry name" value="HTH-TYPE TRANSCRIPTIONAL REGULATOR HEXR-RELATED"/>
    <property type="match status" value="1"/>
</dbReference>
<dbReference type="GO" id="GO:0003677">
    <property type="term" value="F:DNA binding"/>
    <property type="evidence" value="ECO:0007669"/>
    <property type="project" value="UniProtKB-KW"/>
</dbReference>
<reference evidence="7" key="1">
    <citation type="submission" date="2017-02" db="EMBL/GenBank/DDBJ databases">
        <authorList>
            <person name="Varghese N."/>
            <person name="Submissions S."/>
        </authorList>
    </citation>
    <scope>NUCLEOTIDE SEQUENCE [LARGE SCALE GENOMIC DNA]</scope>
    <source>
        <strain evidence="7">SM117</strain>
    </source>
</reference>